<dbReference type="Proteomes" id="UP000747110">
    <property type="component" value="Unassembled WGS sequence"/>
</dbReference>
<evidence type="ECO:0000313" key="3">
    <source>
        <dbReference type="Proteomes" id="UP000747110"/>
    </source>
</evidence>
<dbReference type="EMBL" id="BNCP01000009">
    <property type="protein sequence ID" value="GIL76695.1"/>
    <property type="molecule type" value="Genomic_DNA"/>
</dbReference>
<proteinExistence type="predicted"/>
<dbReference type="OrthoDB" id="513190at2759"/>
<feature type="compositionally biased region" description="Low complexity" evidence="1">
    <location>
        <begin position="74"/>
        <end position="89"/>
    </location>
</feature>
<name>A0A8J4C8A7_9CHLO</name>
<evidence type="ECO:0000256" key="1">
    <source>
        <dbReference type="SAM" id="MobiDB-lite"/>
    </source>
</evidence>
<feature type="region of interest" description="Disordered" evidence="1">
    <location>
        <begin position="73"/>
        <end position="127"/>
    </location>
</feature>
<organism evidence="2 3">
    <name type="scientific">Volvox reticuliferus</name>
    <dbReference type="NCBI Taxonomy" id="1737510"/>
    <lineage>
        <taxon>Eukaryota</taxon>
        <taxon>Viridiplantae</taxon>
        <taxon>Chlorophyta</taxon>
        <taxon>core chlorophytes</taxon>
        <taxon>Chlorophyceae</taxon>
        <taxon>CS clade</taxon>
        <taxon>Chlamydomonadales</taxon>
        <taxon>Volvocaceae</taxon>
        <taxon>Volvox</taxon>
    </lineage>
</organism>
<evidence type="ECO:0000313" key="2">
    <source>
        <dbReference type="EMBL" id="GIL76695.1"/>
    </source>
</evidence>
<sequence length="246" mass="26484">MLRSSGLTRTALPRHTIVQICRKGSRSTVCRSAEQEVTTSITIAERPLIDDDVKMKATISALDSLLGSQDTALTSSSGVASSSSPSTSVPAPPRQPASSSPPGGIKLPSLPLGGDGSSNSSSTPRRKPAGLTFDQVMGFSGLAPEVINGRAASECWIRGNMLLFYYLNTTLPEYIQQLVPRDPAPLFSEGFNSRCTCTFVRNRTSLYVRARPHTSTYCVKFCFSVCCTAYPTHSPRFPAPVRYSPL</sequence>
<dbReference type="AlphaFoldDB" id="A0A8J4C8A7"/>
<comment type="caution">
    <text evidence="2">The sequence shown here is derived from an EMBL/GenBank/DDBJ whole genome shotgun (WGS) entry which is preliminary data.</text>
</comment>
<keyword evidence="3" id="KW-1185">Reference proteome</keyword>
<reference evidence="2" key="1">
    <citation type="journal article" date="2021" name="Proc. Natl. Acad. Sci. U.S.A.">
        <title>Three genomes in the algal genus Volvox reveal the fate of a haploid sex-determining region after a transition to homothallism.</title>
        <authorList>
            <person name="Yamamoto K."/>
            <person name="Hamaji T."/>
            <person name="Kawai-Toyooka H."/>
            <person name="Matsuzaki R."/>
            <person name="Takahashi F."/>
            <person name="Nishimura Y."/>
            <person name="Kawachi M."/>
            <person name="Noguchi H."/>
            <person name="Minakuchi Y."/>
            <person name="Umen J.G."/>
            <person name="Toyoda A."/>
            <person name="Nozaki H."/>
        </authorList>
    </citation>
    <scope>NUCLEOTIDE SEQUENCE</scope>
    <source>
        <strain evidence="2">NIES-3786</strain>
    </source>
</reference>
<gene>
    <name evidence="2" type="ORF">Vretifemale_6290</name>
</gene>
<accession>A0A8J4C8A7</accession>
<protein>
    <submittedName>
        <fullName evidence="2">Uncharacterized protein</fullName>
    </submittedName>
</protein>